<evidence type="ECO:0000313" key="1">
    <source>
        <dbReference type="EMBL" id="CAA7049139.1"/>
    </source>
</evidence>
<reference evidence="1" key="1">
    <citation type="submission" date="2020-01" db="EMBL/GenBank/DDBJ databases">
        <authorList>
            <person name="Mishra B."/>
        </authorList>
    </citation>
    <scope>NUCLEOTIDE SEQUENCE [LARGE SCALE GENOMIC DNA]</scope>
</reference>
<accession>A0A6D2KNK5</accession>
<gene>
    <name evidence="1" type="ORF">MERR_LOCUS36374</name>
</gene>
<evidence type="ECO:0000313" key="2">
    <source>
        <dbReference type="Proteomes" id="UP000467841"/>
    </source>
</evidence>
<dbReference type="Proteomes" id="UP000467841">
    <property type="component" value="Unassembled WGS sequence"/>
</dbReference>
<dbReference type="AlphaFoldDB" id="A0A6D2KNK5"/>
<protein>
    <recommendedName>
        <fullName evidence="3">DDE Tnp4 domain-containing protein</fullName>
    </recommendedName>
</protein>
<organism evidence="1 2">
    <name type="scientific">Microthlaspi erraticum</name>
    <dbReference type="NCBI Taxonomy" id="1685480"/>
    <lineage>
        <taxon>Eukaryota</taxon>
        <taxon>Viridiplantae</taxon>
        <taxon>Streptophyta</taxon>
        <taxon>Embryophyta</taxon>
        <taxon>Tracheophyta</taxon>
        <taxon>Spermatophyta</taxon>
        <taxon>Magnoliopsida</taxon>
        <taxon>eudicotyledons</taxon>
        <taxon>Gunneridae</taxon>
        <taxon>Pentapetalae</taxon>
        <taxon>rosids</taxon>
        <taxon>malvids</taxon>
        <taxon>Brassicales</taxon>
        <taxon>Brassicaceae</taxon>
        <taxon>Coluteocarpeae</taxon>
        <taxon>Microthlaspi</taxon>
    </lineage>
</organism>
<sequence length="181" mass="20282">MVMLSLVSCSVSLFSPPISLRLHLPPVTALSSHGSFPVSTCPTELQPLLVSGLNRRETGLVFRCNCLSSPINVASQMEIGFNEEETEMVLTKNPDVKSTSLDKISARLALLVETQKHTDYRGRKQEPTMNVLAICNFDMKFIYQAKYEAPFPHPPIGKYYLVDSGYPTRHQDRVYWSTSKG</sequence>
<dbReference type="EMBL" id="CACVBM020001407">
    <property type="protein sequence ID" value="CAA7049139.1"/>
    <property type="molecule type" value="Genomic_DNA"/>
</dbReference>
<proteinExistence type="predicted"/>
<name>A0A6D2KNK5_9BRAS</name>
<comment type="caution">
    <text evidence="1">The sequence shown here is derived from an EMBL/GenBank/DDBJ whole genome shotgun (WGS) entry which is preliminary data.</text>
</comment>
<keyword evidence="2" id="KW-1185">Reference proteome</keyword>
<evidence type="ECO:0008006" key="3">
    <source>
        <dbReference type="Google" id="ProtNLM"/>
    </source>
</evidence>